<protein>
    <submittedName>
        <fullName evidence="1">Uncharacterized protein</fullName>
    </submittedName>
</protein>
<name>A0A7W8MUN0_9BACT</name>
<dbReference type="AlphaFoldDB" id="A0A7W8MUN0"/>
<organism evidence="1 2">
    <name type="scientific">Tunturiibacter empetritectus</name>
    <dbReference type="NCBI Taxonomy" id="3069691"/>
    <lineage>
        <taxon>Bacteria</taxon>
        <taxon>Pseudomonadati</taxon>
        <taxon>Acidobacteriota</taxon>
        <taxon>Terriglobia</taxon>
        <taxon>Terriglobales</taxon>
        <taxon>Acidobacteriaceae</taxon>
        <taxon>Tunturiibacter</taxon>
    </lineage>
</organism>
<comment type="caution">
    <text evidence="1">The sequence shown here is derived from an EMBL/GenBank/DDBJ whole genome shotgun (WGS) entry which is preliminary data.</text>
</comment>
<gene>
    <name evidence="1" type="ORF">HDF09_004178</name>
</gene>
<reference evidence="1" key="1">
    <citation type="submission" date="2020-08" db="EMBL/GenBank/DDBJ databases">
        <title>Genomic Encyclopedia of Type Strains, Phase IV (KMG-V): Genome sequencing to study the core and pangenomes of soil and plant-associated prokaryotes.</title>
        <authorList>
            <person name="Whitman W."/>
        </authorList>
    </citation>
    <scope>NUCLEOTIDE SEQUENCE [LARGE SCALE GENOMIC DNA]</scope>
    <source>
        <strain evidence="1">M8UP27</strain>
    </source>
</reference>
<keyword evidence="2" id="KW-1185">Reference proteome</keyword>
<evidence type="ECO:0000313" key="2">
    <source>
        <dbReference type="Proteomes" id="UP000568106"/>
    </source>
</evidence>
<dbReference type="Proteomes" id="UP000568106">
    <property type="component" value="Unassembled WGS sequence"/>
</dbReference>
<dbReference type="EMBL" id="JACHDY010000009">
    <property type="protein sequence ID" value="MBB5319469.1"/>
    <property type="molecule type" value="Genomic_DNA"/>
</dbReference>
<accession>A0A7W8MUN0</accession>
<dbReference type="InterPro" id="IPR053842">
    <property type="entry name" value="NikA-like"/>
</dbReference>
<dbReference type="Pfam" id="PF21983">
    <property type="entry name" value="NikA-like"/>
    <property type="match status" value="1"/>
</dbReference>
<sequence length="131" mass="14526">MNSIEPTKPLNFEERLTRSKGRSSRNCMANARVTQAEQEELAAVAKSEGKALSEWAREVLLSEARSARADAQFTEIVAIRMLLNLVLKSIACGDVMTPEAFSAVLTNVRTTKHKAATDVMEQYSTVDQKEH</sequence>
<proteinExistence type="predicted"/>
<evidence type="ECO:0000313" key="1">
    <source>
        <dbReference type="EMBL" id="MBB5319469.1"/>
    </source>
</evidence>